<organism evidence="1 2">
    <name type="scientific">Pisolithus microcarpus 441</name>
    <dbReference type="NCBI Taxonomy" id="765257"/>
    <lineage>
        <taxon>Eukaryota</taxon>
        <taxon>Fungi</taxon>
        <taxon>Dikarya</taxon>
        <taxon>Basidiomycota</taxon>
        <taxon>Agaricomycotina</taxon>
        <taxon>Agaricomycetes</taxon>
        <taxon>Agaricomycetidae</taxon>
        <taxon>Boletales</taxon>
        <taxon>Sclerodermatineae</taxon>
        <taxon>Pisolithaceae</taxon>
        <taxon>Pisolithus</taxon>
    </lineage>
</organism>
<gene>
    <name evidence="1" type="ORF">PISMIDRAFT_679891</name>
</gene>
<evidence type="ECO:0000313" key="2">
    <source>
        <dbReference type="Proteomes" id="UP000054018"/>
    </source>
</evidence>
<feature type="non-terminal residue" evidence="1">
    <location>
        <position position="1"/>
    </location>
</feature>
<name>A0A0C9ZJP2_9AGAM</name>
<dbReference type="EMBL" id="KN833736">
    <property type="protein sequence ID" value="KIK22697.1"/>
    <property type="molecule type" value="Genomic_DNA"/>
</dbReference>
<protein>
    <submittedName>
        <fullName evidence="1">Uncharacterized protein</fullName>
    </submittedName>
</protein>
<dbReference type="AlphaFoldDB" id="A0A0C9ZJP2"/>
<accession>A0A0C9ZJP2</accession>
<proteinExistence type="predicted"/>
<keyword evidence="2" id="KW-1185">Reference proteome</keyword>
<reference evidence="1 2" key="1">
    <citation type="submission" date="2014-04" db="EMBL/GenBank/DDBJ databases">
        <authorList>
            <consortium name="DOE Joint Genome Institute"/>
            <person name="Kuo A."/>
            <person name="Kohler A."/>
            <person name="Costa M.D."/>
            <person name="Nagy L.G."/>
            <person name="Floudas D."/>
            <person name="Copeland A."/>
            <person name="Barry K.W."/>
            <person name="Cichocki N."/>
            <person name="Veneault-Fourrey C."/>
            <person name="LaButti K."/>
            <person name="Lindquist E.A."/>
            <person name="Lipzen A."/>
            <person name="Lundell T."/>
            <person name="Morin E."/>
            <person name="Murat C."/>
            <person name="Sun H."/>
            <person name="Tunlid A."/>
            <person name="Henrissat B."/>
            <person name="Grigoriev I.V."/>
            <person name="Hibbett D.S."/>
            <person name="Martin F."/>
            <person name="Nordberg H.P."/>
            <person name="Cantor M.N."/>
            <person name="Hua S.X."/>
        </authorList>
    </citation>
    <scope>NUCLEOTIDE SEQUENCE [LARGE SCALE GENOMIC DNA]</scope>
    <source>
        <strain evidence="1 2">441</strain>
    </source>
</reference>
<sequence length="52" mass="5968">LFASLIIVKLLLRQAIRKGRYAALTPWYVLKDGRVPSAPTKKTRRKNTKSSR</sequence>
<evidence type="ECO:0000313" key="1">
    <source>
        <dbReference type="EMBL" id="KIK22697.1"/>
    </source>
</evidence>
<dbReference type="HOGENOM" id="CLU_3088154_0_0_1"/>
<dbReference type="Proteomes" id="UP000054018">
    <property type="component" value="Unassembled WGS sequence"/>
</dbReference>
<reference evidence="2" key="2">
    <citation type="submission" date="2015-01" db="EMBL/GenBank/DDBJ databases">
        <title>Evolutionary Origins and Diversification of the Mycorrhizal Mutualists.</title>
        <authorList>
            <consortium name="DOE Joint Genome Institute"/>
            <consortium name="Mycorrhizal Genomics Consortium"/>
            <person name="Kohler A."/>
            <person name="Kuo A."/>
            <person name="Nagy L.G."/>
            <person name="Floudas D."/>
            <person name="Copeland A."/>
            <person name="Barry K.W."/>
            <person name="Cichocki N."/>
            <person name="Veneault-Fourrey C."/>
            <person name="LaButti K."/>
            <person name="Lindquist E.A."/>
            <person name="Lipzen A."/>
            <person name="Lundell T."/>
            <person name="Morin E."/>
            <person name="Murat C."/>
            <person name="Riley R."/>
            <person name="Ohm R."/>
            <person name="Sun H."/>
            <person name="Tunlid A."/>
            <person name="Henrissat B."/>
            <person name="Grigoriev I.V."/>
            <person name="Hibbett D.S."/>
            <person name="Martin F."/>
        </authorList>
    </citation>
    <scope>NUCLEOTIDE SEQUENCE [LARGE SCALE GENOMIC DNA]</scope>
    <source>
        <strain evidence="2">441</strain>
    </source>
</reference>